<dbReference type="AlphaFoldDB" id="A0A2R6R0E5"/>
<dbReference type="PANTHER" id="PTHR47070:SF2">
    <property type="entry name" value="OS06G0206100 PROTEIN"/>
    <property type="match status" value="1"/>
</dbReference>
<dbReference type="SUPFAM" id="SSF46934">
    <property type="entry name" value="UBA-like"/>
    <property type="match status" value="1"/>
</dbReference>
<dbReference type="InParanoid" id="A0A2R6R0E5"/>
<dbReference type="EMBL" id="NKQK01000011">
    <property type="protein sequence ID" value="PSS18093.1"/>
    <property type="molecule type" value="Genomic_DNA"/>
</dbReference>
<dbReference type="Pfam" id="PF06972">
    <property type="entry name" value="GIP1_N"/>
    <property type="match status" value="1"/>
</dbReference>
<reference evidence="4" key="2">
    <citation type="journal article" date="2018" name="BMC Genomics">
        <title>A manually annotated Actinidia chinensis var. chinensis (kiwifruit) genome highlights the challenges associated with draft genomes and gene prediction in plants.</title>
        <authorList>
            <person name="Pilkington S.M."/>
            <person name="Crowhurst R."/>
            <person name="Hilario E."/>
            <person name="Nardozza S."/>
            <person name="Fraser L."/>
            <person name="Peng Y."/>
            <person name="Gunaseelan K."/>
            <person name="Simpson R."/>
            <person name="Tahir J."/>
            <person name="Deroles S.C."/>
            <person name="Templeton K."/>
            <person name="Luo Z."/>
            <person name="Davy M."/>
            <person name="Cheng C."/>
            <person name="McNeilage M."/>
            <person name="Scaglione D."/>
            <person name="Liu Y."/>
            <person name="Zhang Q."/>
            <person name="Datson P."/>
            <person name="De Silva N."/>
            <person name="Gardiner S.E."/>
            <person name="Bassett H."/>
            <person name="Chagne D."/>
            <person name="McCallum J."/>
            <person name="Dzierzon H."/>
            <person name="Deng C."/>
            <person name="Wang Y.Y."/>
            <person name="Barron L."/>
            <person name="Manako K."/>
            <person name="Bowen J."/>
            <person name="Foster T.M."/>
            <person name="Erridge Z.A."/>
            <person name="Tiffin H."/>
            <person name="Waite C.N."/>
            <person name="Davies K.M."/>
            <person name="Grierson E.P."/>
            <person name="Laing W.A."/>
            <person name="Kirk R."/>
            <person name="Chen X."/>
            <person name="Wood M."/>
            <person name="Montefiori M."/>
            <person name="Brummell D.A."/>
            <person name="Schwinn K.E."/>
            <person name="Catanach A."/>
            <person name="Fullerton C."/>
            <person name="Li D."/>
            <person name="Meiyalaghan S."/>
            <person name="Nieuwenhuizen N."/>
            <person name="Read N."/>
            <person name="Prakash R."/>
            <person name="Hunter D."/>
            <person name="Zhang H."/>
            <person name="McKenzie M."/>
            <person name="Knabel M."/>
            <person name="Harris A."/>
            <person name="Allan A.C."/>
            <person name="Gleave A."/>
            <person name="Chen A."/>
            <person name="Janssen B.J."/>
            <person name="Plunkett B."/>
            <person name="Ampomah-Dwamena C."/>
            <person name="Voogd C."/>
            <person name="Leif D."/>
            <person name="Lafferty D."/>
            <person name="Souleyre E.J.F."/>
            <person name="Varkonyi-Gasic E."/>
            <person name="Gambi F."/>
            <person name="Hanley J."/>
            <person name="Yao J.L."/>
            <person name="Cheung J."/>
            <person name="David K.M."/>
            <person name="Warren B."/>
            <person name="Marsh K."/>
            <person name="Snowden K.C."/>
            <person name="Lin-Wang K."/>
            <person name="Brian L."/>
            <person name="Martinez-Sanchez M."/>
            <person name="Wang M."/>
            <person name="Ileperuma N."/>
            <person name="Macnee N."/>
            <person name="Campin R."/>
            <person name="McAtee P."/>
            <person name="Drummond R.S.M."/>
            <person name="Espley R.V."/>
            <person name="Ireland H.S."/>
            <person name="Wu R."/>
            <person name="Atkinson R.G."/>
            <person name="Karunairetnam S."/>
            <person name="Bulley S."/>
            <person name="Chunkath S."/>
            <person name="Hanley Z."/>
            <person name="Storey R."/>
            <person name="Thrimawithana A.H."/>
            <person name="Thomson S."/>
            <person name="David C."/>
            <person name="Testolin R."/>
            <person name="Huang H."/>
            <person name="Hellens R.P."/>
            <person name="Schaffer R.J."/>
        </authorList>
    </citation>
    <scope>NUCLEOTIDE SEQUENCE [LARGE SCALE GENOMIC DNA]</scope>
    <source>
        <strain evidence="4">cv. Red5</strain>
    </source>
</reference>
<sequence>MVSGSRIEGGTQILSAQVRNTIQSIKEIVKNHSDAEIYVTLKETNMDPDETAQKLLNQDPFHDVRRKRDKRNE</sequence>
<dbReference type="STRING" id="1590841.A0A2R6R0E5"/>
<dbReference type="OrthoDB" id="753279at2759"/>
<evidence type="ECO:0000313" key="3">
    <source>
        <dbReference type="EMBL" id="PSS18093.1"/>
    </source>
</evidence>
<evidence type="ECO:0000256" key="1">
    <source>
        <dbReference type="SAM" id="MobiDB-lite"/>
    </source>
</evidence>
<dbReference type="Gramene" id="PSS18093">
    <property type="protein sequence ID" value="PSS18093"/>
    <property type="gene ID" value="CEY00_Acc12797"/>
</dbReference>
<name>A0A2R6R0E5_ACTCC</name>
<dbReference type="PANTHER" id="PTHR47070">
    <property type="entry name" value="HYDROXYPROLINE-RICH GLYCOPROTEIN-LIKE"/>
    <property type="match status" value="1"/>
</dbReference>
<protein>
    <submittedName>
        <fullName evidence="3">GBF-interacting protein</fullName>
    </submittedName>
</protein>
<reference evidence="3 4" key="1">
    <citation type="submission" date="2017-07" db="EMBL/GenBank/DDBJ databases">
        <title>An improved, manually edited Actinidia chinensis var. chinensis (kiwifruit) genome highlights the challenges associated with draft genomes and gene prediction in plants.</title>
        <authorList>
            <person name="Pilkington S."/>
            <person name="Crowhurst R."/>
            <person name="Hilario E."/>
            <person name="Nardozza S."/>
            <person name="Fraser L."/>
            <person name="Peng Y."/>
            <person name="Gunaseelan K."/>
            <person name="Simpson R."/>
            <person name="Tahir J."/>
            <person name="Deroles S."/>
            <person name="Templeton K."/>
            <person name="Luo Z."/>
            <person name="Davy M."/>
            <person name="Cheng C."/>
            <person name="Mcneilage M."/>
            <person name="Scaglione D."/>
            <person name="Liu Y."/>
            <person name="Zhang Q."/>
            <person name="Datson P."/>
            <person name="De Silva N."/>
            <person name="Gardiner S."/>
            <person name="Bassett H."/>
            <person name="Chagne D."/>
            <person name="Mccallum J."/>
            <person name="Dzierzon H."/>
            <person name="Deng C."/>
            <person name="Wang Y.-Y."/>
            <person name="Barron N."/>
            <person name="Manako K."/>
            <person name="Bowen J."/>
            <person name="Foster T."/>
            <person name="Erridge Z."/>
            <person name="Tiffin H."/>
            <person name="Waite C."/>
            <person name="Davies K."/>
            <person name="Grierson E."/>
            <person name="Laing W."/>
            <person name="Kirk R."/>
            <person name="Chen X."/>
            <person name="Wood M."/>
            <person name="Montefiori M."/>
            <person name="Brummell D."/>
            <person name="Schwinn K."/>
            <person name="Catanach A."/>
            <person name="Fullerton C."/>
            <person name="Li D."/>
            <person name="Meiyalaghan S."/>
            <person name="Nieuwenhuizen N."/>
            <person name="Read N."/>
            <person name="Prakash R."/>
            <person name="Hunter D."/>
            <person name="Zhang H."/>
            <person name="Mckenzie M."/>
            <person name="Knabel M."/>
            <person name="Harris A."/>
            <person name="Allan A."/>
            <person name="Chen A."/>
            <person name="Janssen B."/>
            <person name="Plunkett B."/>
            <person name="Dwamena C."/>
            <person name="Voogd C."/>
            <person name="Leif D."/>
            <person name="Lafferty D."/>
            <person name="Souleyre E."/>
            <person name="Varkonyi-Gasic E."/>
            <person name="Gambi F."/>
            <person name="Hanley J."/>
            <person name="Yao J.-L."/>
            <person name="Cheung J."/>
            <person name="David K."/>
            <person name="Warren B."/>
            <person name="Marsh K."/>
            <person name="Snowden K."/>
            <person name="Lin-Wang K."/>
            <person name="Brian L."/>
            <person name="Martinez-Sanchez M."/>
            <person name="Wang M."/>
            <person name="Ileperuma N."/>
            <person name="Macnee N."/>
            <person name="Campin R."/>
            <person name="Mcatee P."/>
            <person name="Drummond R."/>
            <person name="Espley R."/>
            <person name="Ireland H."/>
            <person name="Wu R."/>
            <person name="Atkinson R."/>
            <person name="Karunairetnam S."/>
            <person name="Bulley S."/>
            <person name="Chunkath S."/>
            <person name="Hanley Z."/>
            <person name="Storey R."/>
            <person name="Thrimawithana A."/>
            <person name="Thomson S."/>
            <person name="David C."/>
            <person name="Testolin R."/>
        </authorList>
    </citation>
    <scope>NUCLEOTIDE SEQUENCE [LARGE SCALE GENOMIC DNA]</scope>
    <source>
        <strain evidence="4">cv. Red5</strain>
        <tissue evidence="3">Young leaf</tissue>
    </source>
</reference>
<dbReference type="InterPro" id="IPR009719">
    <property type="entry name" value="GIP1_N"/>
</dbReference>
<comment type="caution">
    <text evidence="3">The sequence shown here is derived from an EMBL/GenBank/DDBJ whole genome shotgun (WGS) entry which is preliminary data.</text>
</comment>
<dbReference type="InterPro" id="IPR009060">
    <property type="entry name" value="UBA-like_sf"/>
</dbReference>
<feature type="domain" description="GBF-interacting protein 1 N-terminal" evidence="2">
    <location>
        <begin position="16"/>
        <end position="73"/>
    </location>
</feature>
<gene>
    <name evidence="3" type="ORF">CEY00_Acc12797</name>
</gene>
<dbReference type="Proteomes" id="UP000241394">
    <property type="component" value="Chromosome LG11"/>
</dbReference>
<dbReference type="OMA" id="DDIHVML"/>
<feature type="non-terminal residue" evidence="3">
    <location>
        <position position="73"/>
    </location>
</feature>
<feature type="region of interest" description="Disordered" evidence="1">
    <location>
        <begin position="49"/>
        <end position="73"/>
    </location>
</feature>
<proteinExistence type="predicted"/>
<keyword evidence="4" id="KW-1185">Reference proteome</keyword>
<evidence type="ECO:0000259" key="2">
    <source>
        <dbReference type="Pfam" id="PF06972"/>
    </source>
</evidence>
<organism evidence="3 4">
    <name type="scientific">Actinidia chinensis var. chinensis</name>
    <name type="common">Chinese soft-hair kiwi</name>
    <dbReference type="NCBI Taxonomy" id="1590841"/>
    <lineage>
        <taxon>Eukaryota</taxon>
        <taxon>Viridiplantae</taxon>
        <taxon>Streptophyta</taxon>
        <taxon>Embryophyta</taxon>
        <taxon>Tracheophyta</taxon>
        <taxon>Spermatophyta</taxon>
        <taxon>Magnoliopsida</taxon>
        <taxon>eudicotyledons</taxon>
        <taxon>Gunneridae</taxon>
        <taxon>Pentapetalae</taxon>
        <taxon>asterids</taxon>
        <taxon>Ericales</taxon>
        <taxon>Actinidiaceae</taxon>
        <taxon>Actinidia</taxon>
    </lineage>
</organism>
<evidence type="ECO:0000313" key="4">
    <source>
        <dbReference type="Proteomes" id="UP000241394"/>
    </source>
</evidence>
<feature type="compositionally biased region" description="Basic residues" evidence="1">
    <location>
        <begin position="64"/>
        <end position="73"/>
    </location>
</feature>
<accession>A0A2R6R0E5</accession>